<gene>
    <name evidence="1" type="ORF">CSF007_9525</name>
</gene>
<reference evidence="1" key="1">
    <citation type="journal article" date="2015" name="Genome Announc.">
        <title>Complete Genome Sequence of Yersinia ruckeri Strain CSF007-82, Etiologic Agent of Red Mouth Disease in Salmonid Fish.</title>
        <authorList>
            <person name="Nelson M.C."/>
            <person name="LaPatra S.E."/>
            <person name="Welch T.J."/>
            <person name="Graf J."/>
        </authorList>
    </citation>
    <scope>NUCLEOTIDE SEQUENCE</scope>
    <source>
        <strain evidence="1">CSF007-82</strain>
    </source>
</reference>
<evidence type="ECO:0000313" key="1">
    <source>
        <dbReference type="EMBL" id="CEK27658.1"/>
    </source>
</evidence>
<sequence length="40" mass="4656">MLAKYFPQEKVKDIPELPRIKMLFLIGVYVAKPIPITVVR</sequence>
<proteinExistence type="predicted"/>
<organism evidence="1">
    <name type="scientific">Yersinia ruckeri</name>
    <dbReference type="NCBI Taxonomy" id="29486"/>
    <lineage>
        <taxon>Bacteria</taxon>
        <taxon>Pseudomonadati</taxon>
        <taxon>Pseudomonadota</taxon>
        <taxon>Gammaproteobacteria</taxon>
        <taxon>Enterobacterales</taxon>
        <taxon>Yersiniaceae</taxon>
        <taxon>Yersinia</taxon>
    </lineage>
</organism>
<protein>
    <submittedName>
        <fullName evidence="1">Uncharacterized protein</fullName>
    </submittedName>
</protein>
<dbReference type="AlphaFoldDB" id="A0A0A8VH11"/>
<dbReference type="EMBL" id="LN681231">
    <property type="protein sequence ID" value="CEK27658.1"/>
    <property type="molecule type" value="Genomic_DNA"/>
</dbReference>
<name>A0A0A8VH11_YERRU</name>
<accession>A0A0A8VH11</accession>